<dbReference type="EMBL" id="KQ421724">
    <property type="protein sequence ID" value="KOF76660.1"/>
    <property type="molecule type" value="Genomic_DNA"/>
</dbReference>
<gene>
    <name evidence="2" type="ORF">OCBIM_22033081mg</name>
</gene>
<evidence type="ECO:0000313" key="2">
    <source>
        <dbReference type="EMBL" id="KOF76660.1"/>
    </source>
</evidence>
<organism evidence="2">
    <name type="scientific">Octopus bimaculoides</name>
    <name type="common">California two-spotted octopus</name>
    <dbReference type="NCBI Taxonomy" id="37653"/>
    <lineage>
        <taxon>Eukaryota</taxon>
        <taxon>Metazoa</taxon>
        <taxon>Spiralia</taxon>
        <taxon>Lophotrochozoa</taxon>
        <taxon>Mollusca</taxon>
        <taxon>Cephalopoda</taxon>
        <taxon>Coleoidea</taxon>
        <taxon>Octopodiformes</taxon>
        <taxon>Octopoda</taxon>
        <taxon>Incirrata</taxon>
        <taxon>Octopodidae</taxon>
        <taxon>Octopus</taxon>
    </lineage>
</organism>
<reference evidence="2" key="1">
    <citation type="submission" date="2015-07" db="EMBL/GenBank/DDBJ databases">
        <title>MeaNS - Measles Nucleotide Surveillance Program.</title>
        <authorList>
            <person name="Tran T."/>
            <person name="Druce J."/>
        </authorList>
    </citation>
    <scope>NUCLEOTIDE SEQUENCE</scope>
    <source>
        <strain evidence="2">UCB-OBI-ISO-001</strain>
        <tissue evidence="2">Gonad</tissue>
    </source>
</reference>
<proteinExistence type="predicted"/>
<protein>
    <submittedName>
        <fullName evidence="2">Uncharacterized protein</fullName>
    </submittedName>
</protein>
<sequence length="64" mass="6635">TAKPPPPPPPQPPPPPSPPPPPLAALPPSPLTYPFTILPLLITQSSLTTNKQRISTKTTGVGAR</sequence>
<accession>A0A0L8GJG1</accession>
<feature type="non-terminal residue" evidence="2">
    <location>
        <position position="1"/>
    </location>
</feature>
<name>A0A0L8GJG1_OCTBM</name>
<dbReference type="AlphaFoldDB" id="A0A0L8GJG1"/>
<feature type="region of interest" description="Disordered" evidence="1">
    <location>
        <begin position="1"/>
        <end position="30"/>
    </location>
</feature>
<evidence type="ECO:0000256" key="1">
    <source>
        <dbReference type="SAM" id="MobiDB-lite"/>
    </source>
</evidence>